<dbReference type="AlphaFoldDB" id="A0AAE1TXW6"/>
<comment type="caution">
    <text evidence="2">The sequence shown here is derived from an EMBL/GenBank/DDBJ whole genome shotgun (WGS) entry which is preliminary data.</text>
</comment>
<dbReference type="GO" id="GO:1902936">
    <property type="term" value="F:phosphatidylinositol bisphosphate binding"/>
    <property type="evidence" value="ECO:0007669"/>
    <property type="project" value="TreeGrafter"/>
</dbReference>
<accession>A0AAE1TXW6</accession>
<dbReference type="Proteomes" id="UP001292094">
    <property type="component" value="Unassembled WGS sequence"/>
</dbReference>
<dbReference type="GO" id="GO:0016020">
    <property type="term" value="C:membrane"/>
    <property type="evidence" value="ECO:0007669"/>
    <property type="project" value="TreeGrafter"/>
</dbReference>
<feature type="domain" description="CRAL-TRIO" evidence="1">
    <location>
        <begin position="297"/>
        <end position="437"/>
    </location>
</feature>
<organism evidence="2 3">
    <name type="scientific">Petrolisthes manimaculis</name>
    <dbReference type="NCBI Taxonomy" id="1843537"/>
    <lineage>
        <taxon>Eukaryota</taxon>
        <taxon>Metazoa</taxon>
        <taxon>Ecdysozoa</taxon>
        <taxon>Arthropoda</taxon>
        <taxon>Crustacea</taxon>
        <taxon>Multicrustacea</taxon>
        <taxon>Malacostraca</taxon>
        <taxon>Eumalacostraca</taxon>
        <taxon>Eucarida</taxon>
        <taxon>Decapoda</taxon>
        <taxon>Pleocyemata</taxon>
        <taxon>Anomura</taxon>
        <taxon>Galatheoidea</taxon>
        <taxon>Porcellanidae</taxon>
        <taxon>Petrolisthes</taxon>
    </lineage>
</organism>
<dbReference type="CDD" id="cd00170">
    <property type="entry name" value="SEC14"/>
    <property type="match status" value="2"/>
</dbReference>
<evidence type="ECO:0000313" key="2">
    <source>
        <dbReference type="EMBL" id="KAK4301937.1"/>
    </source>
</evidence>
<dbReference type="InterPro" id="IPR036865">
    <property type="entry name" value="CRAL-TRIO_dom_sf"/>
</dbReference>
<dbReference type="PROSITE" id="PS50191">
    <property type="entry name" value="CRAL_TRIO"/>
    <property type="match status" value="1"/>
</dbReference>
<reference evidence="2" key="1">
    <citation type="submission" date="2023-11" db="EMBL/GenBank/DDBJ databases">
        <title>Genome assemblies of two species of porcelain crab, Petrolisthes cinctipes and Petrolisthes manimaculis (Anomura: Porcellanidae).</title>
        <authorList>
            <person name="Angst P."/>
        </authorList>
    </citation>
    <scope>NUCLEOTIDE SEQUENCE</scope>
    <source>
        <strain evidence="2">PB745_02</strain>
        <tissue evidence="2">Gill</tissue>
    </source>
</reference>
<dbReference type="InterPro" id="IPR001251">
    <property type="entry name" value="CRAL-TRIO_dom"/>
</dbReference>
<dbReference type="Pfam" id="PF00650">
    <property type="entry name" value="CRAL_TRIO"/>
    <property type="match status" value="2"/>
</dbReference>
<name>A0AAE1TXW6_9EUCA</name>
<proteinExistence type="predicted"/>
<dbReference type="SMART" id="SM00516">
    <property type="entry name" value="SEC14"/>
    <property type="match status" value="1"/>
</dbReference>
<dbReference type="SUPFAM" id="SSF52087">
    <property type="entry name" value="CRAL/TRIO domain"/>
    <property type="match status" value="4"/>
</dbReference>
<gene>
    <name evidence="2" type="ORF">Pmani_025946</name>
</gene>
<dbReference type="EMBL" id="JAWZYT010002808">
    <property type="protein sequence ID" value="KAK4301937.1"/>
    <property type="molecule type" value="Genomic_DNA"/>
</dbReference>
<dbReference type="Gene3D" id="1.20.5.1200">
    <property type="entry name" value="Alpha-tocopherol transfer"/>
    <property type="match status" value="1"/>
</dbReference>
<protein>
    <recommendedName>
        <fullName evidence="1">CRAL-TRIO domain-containing protein</fullName>
    </recommendedName>
</protein>
<dbReference type="PRINTS" id="PR00180">
    <property type="entry name" value="CRETINALDHBP"/>
</dbReference>
<dbReference type="PANTHER" id="PTHR10174">
    <property type="entry name" value="ALPHA-TOCOPHEROL TRANSFER PROTEIN-RELATED"/>
    <property type="match status" value="1"/>
</dbReference>
<keyword evidence="3" id="KW-1185">Reference proteome</keyword>
<dbReference type="PANTHER" id="PTHR10174:SF224">
    <property type="entry name" value="RETINOL-BINDING PROTEIN PINTA"/>
    <property type="match status" value="1"/>
</dbReference>
<evidence type="ECO:0000259" key="1">
    <source>
        <dbReference type="PROSITE" id="PS50191"/>
    </source>
</evidence>
<evidence type="ECO:0000313" key="3">
    <source>
        <dbReference type="Proteomes" id="UP001292094"/>
    </source>
</evidence>
<dbReference type="Gene3D" id="3.40.525.10">
    <property type="entry name" value="CRAL-TRIO lipid binding domain"/>
    <property type="match status" value="4"/>
</dbReference>
<sequence>MFVPLMEKDPNGRRVVITRIGLEDPKETKVDDLMKVSMMLMDVFLEENEDVSITGLTLMEDVKELSMVHVVSFTPVMMKKMMTLIQGRKVVLTRAGLNDPNDISLQELVAGVLMVVEVFFDEEEVASVTGVVMVEDVRQITVTHMVALTPVYAKKMSTLLQCWDYARLCYEKGRTRIAWELQNHCGLFSYLHSHARSTYNVVKKEKVAERVFLPLPGTSPNGTRILLARPSLRNPAVTDMSDAAMAMILIADILLEEDESVAISGVELVLDSGNMSFQHAAQLNPNTIKKAAIVMQVILARPGLRDPATSDMNDLARVILTTIDLVLEEDELIGITGIEIVMDAGTLTMAHAVQMTPPLIKRISTIIQEGYPMRPKGLNYINTPAAFDTVFNIFKSFMKEKMKKRVHIHGSDMESLYKEVPRDILPVEYGGTNGTIEEIKNYWLQRVDARRDWLLEDEKYCVDESKRPGKAKTSAELFGIEGSFRKLNVD</sequence>